<accession>A0AAV2HEB9</accession>
<gene>
    <name evidence="1" type="ORF">GSLYS_00006300001</name>
</gene>
<keyword evidence="2" id="KW-1185">Reference proteome</keyword>
<name>A0AAV2HEB9_LYMST</name>
<dbReference type="Proteomes" id="UP001497497">
    <property type="component" value="Unassembled WGS sequence"/>
</dbReference>
<reference evidence="1 2" key="1">
    <citation type="submission" date="2024-04" db="EMBL/GenBank/DDBJ databases">
        <authorList>
            <consortium name="Genoscope - CEA"/>
            <person name="William W."/>
        </authorList>
    </citation>
    <scope>NUCLEOTIDE SEQUENCE [LARGE SCALE GENOMIC DNA]</scope>
</reference>
<organism evidence="1 2">
    <name type="scientific">Lymnaea stagnalis</name>
    <name type="common">Great pond snail</name>
    <name type="synonym">Helix stagnalis</name>
    <dbReference type="NCBI Taxonomy" id="6523"/>
    <lineage>
        <taxon>Eukaryota</taxon>
        <taxon>Metazoa</taxon>
        <taxon>Spiralia</taxon>
        <taxon>Lophotrochozoa</taxon>
        <taxon>Mollusca</taxon>
        <taxon>Gastropoda</taxon>
        <taxon>Heterobranchia</taxon>
        <taxon>Euthyneura</taxon>
        <taxon>Panpulmonata</taxon>
        <taxon>Hygrophila</taxon>
        <taxon>Lymnaeoidea</taxon>
        <taxon>Lymnaeidae</taxon>
        <taxon>Lymnaea</taxon>
    </lineage>
</organism>
<feature type="non-terminal residue" evidence="1">
    <location>
        <position position="122"/>
    </location>
</feature>
<dbReference type="EMBL" id="CAXITT010000110">
    <property type="protein sequence ID" value="CAL1532221.1"/>
    <property type="molecule type" value="Genomic_DNA"/>
</dbReference>
<evidence type="ECO:0000313" key="2">
    <source>
        <dbReference type="Proteomes" id="UP001497497"/>
    </source>
</evidence>
<protein>
    <submittedName>
        <fullName evidence="1">Uncharacterized protein</fullName>
    </submittedName>
</protein>
<proteinExistence type="predicted"/>
<evidence type="ECO:0000313" key="1">
    <source>
        <dbReference type="EMBL" id="CAL1532221.1"/>
    </source>
</evidence>
<comment type="caution">
    <text evidence="1">The sequence shown here is derived from an EMBL/GenBank/DDBJ whole genome shotgun (WGS) entry which is preliminary data.</text>
</comment>
<feature type="non-terminal residue" evidence="1">
    <location>
        <position position="1"/>
    </location>
</feature>
<dbReference type="AlphaFoldDB" id="A0AAV2HEB9"/>
<sequence length="122" mass="13811">VQWIVAKYQTTYSVAMFETEPGSHTVRSNVNRKFGCYIYGRNKYIGYGHPAGFSNCVQEDKGTGQEVCTGGTDEESFTKGLRDSEQHHLGVGFWSEWKGWTCTKKGVKIRTRSCEKRKACRG</sequence>